<dbReference type="SUPFAM" id="SSF52058">
    <property type="entry name" value="L domain-like"/>
    <property type="match status" value="1"/>
</dbReference>
<sequence>VTDARDVDGARNDIFDCIRRYRDRKIIYFHDWNGFGAAPVLRSIAQLLTSTKTKKTPELFYDRIIYVDCSEWISKRAMQRKIAEELELDHETMAMFDKHDEEDDLNGLEYSSRDVIRSVSQVIARTLGSTSFMMIFLNGSDDEVDINKFGISPDYNEHVVLWTFKRQLLTTHGWLRIAGNLSSFPLDISGSSLLVRWDPRSFASPPFLKCHKLRFLGVDHCIDKKTSNEDESTMEWAFLHKLWVLYIYYTPWDKITRLDKIDLMTNLRELNIVGFCCWQYTSILQGRVPNLQRLRIIEPKQMAETSTYSDSGGSSLMENTKLEVLDLSGNRNMKNLPTSLSKASNLQMLILDGCVGLEKVVVSNSRLPSTLKLFSFDGYGPALCQPSAIELPLMENLFIRGMPYLMELDLSGSAIKRESSCLQLYAILADARLARSLRPLMHWDACFYMHITSTKYVGAAGPGLEAHSKEIIEPNDQQHHDPANPYGSIFTEIIGDTPLGAFPQPPTQQLDCHIEISDGSLGLESELADSDRDNSLAYIMKSFVKSLHMHDVSASASLPDGTWNNLRWCRIERCPNMDTVFPPSVIDIGDQLEVVWALHLLTARSIWSKGLRTYPCFGNLQDLHLCSCPRLQFVMPVWVPSLPSLKTIHIVHCSELRHIFLLEGRYPEQIVIHGLPFPKLTTIHLYNLPSLQQICEVKMLTPALETVMIRGCFGLRRLPALEGREPGVKKPTVEMEKDVWDALEWEGLVANHQSDLYEVTPESGINCCYDRSVARLLLMVYFVHVVCA</sequence>
<dbReference type="Pfam" id="PF23247">
    <property type="entry name" value="LRR_RPS2"/>
    <property type="match status" value="1"/>
</dbReference>
<organism evidence="2 3">
    <name type="scientific">Eragrostis curvula</name>
    <name type="common">weeping love grass</name>
    <dbReference type="NCBI Taxonomy" id="38414"/>
    <lineage>
        <taxon>Eukaryota</taxon>
        <taxon>Viridiplantae</taxon>
        <taxon>Streptophyta</taxon>
        <taxon>Embryophyta</taxon>
        <taxon>Tracheophyta</taxon>
        <taxon>Spermatophyta</taxon>
        <taxon>Magnoliopsida</taxon>
        <taxon>Liliopsida</taxon>
        <taxon>Poales</taxon>
        <taxon>Poaceae</taxon>
        <taxon>PACMAD clade</taxon>
        <taxon>Chloridoideae</taxon>
        <taxon>Eragrostideae</taxon>
        <taxon>Eragrostidinae</taxon>
        <taxon>Eragrostis</taxon>
    </lineage>
</organism>
<evidence type="ECO:0000313" key="2">
    <source>
        <dbReference type="EMBL" id="TVU51779.1"/>
    </source>
</evidence>
<feature type="non-terminal residue" evidence="2">
    <location>
        <position position="1"/>
    </location>
</feature>
<proteinExistence type="predicted"/>
<dbReference type="EMBL" id="RWGY01000002">
    <property type="protein sequence ID" value="TVU51779.1"/>
    <property type="molecule type" value="Genomic_DNA"/>
</dbReference>
<dbReference type="InterPro" id="IPR057135">
    <property type="entry name" value="At4g27190-like_LRR"/>
</dbReference>
<reference evidence="2 3" key="1">
    <citation type="journal article" date="2019" name="Sci. Rep.">
        <title>A high-quality genome of Eragrostis curvula grass provides insights into Poaceae evolution and supports new strategies to enhance forage quality.</title>
        <authorList>
            <person name="Carballo J."/>
            <person name="Santos B.A.C.M."/>
            <person name="Zappacosta D."/>
            <person name="Garbus I."/>
            <person name="Selva J.P."/>
            <person name="Gallo C.A."/>
            <person name="Diaz A."/>
            <person name="Albertini E."/>
            <person name="Caccamo M."/>
            <person name="Echenique V."/>
        </authorList>
    </citation>
    <scope>NUCLEOTIDE SEQUENCE [LARGE SCALE GENOMIC DNA]</scope>
    <source>
        <strain evidence="3">cv. Victoria</strain>
        <tissue evidence="2">Leaf</tissue>
    </source>
</reference>
<gene>
    <name evidence="2" type="ORF">EJB05_03223</name>
</gene>
<evidence type="ECO:0000313" key="3">
    <source>
        <dbReference type="Proteomes" id="UP000324897"/>
    </source>
</evidence>
<dbReference type="InterPro" id="IPR050905">
    <property type="entry name" value="Plant_NBS-LRR"/>
</dbReference>
<evidence type="ECO:0000259" key="1">
    <source>
        <dbReference type="Pfam" id="PF23247"/>
    </source>
</evidence>
<dbReference type="PANTHER" id="PTHR33463:SF194">
    <property type="entry name" value="OS04G0431700 PROTEIN"/>
    <property type="match status" value="1"/>
</dbReference>
<dbReference type="Gene3D" id="3.80.10.10">
    <property type="entry name" value="Ribonuclease Inhibitor"/>
    <property type="match status" value="2"/>
</dbReference>
<dbReference type="Proteomes" id="UP000324897">
    <property type="component" value="Chromosome 6"/>
</dbReference>
<dbReference type="Gramene" id="TVU51779">
    <property type="protein sequence ID" value="TVU51779"/>
    <property type="gene ID" value="EJB05_03223"/>
</dbReference>
<dbReference type="AlphaFoldDB" id="A0A5J9WUB5"/>
<feature type="domain" description="Disease resistance protein At4g27190-like leucine-rich repeats" evidence="1">
    <location>
        <begin position="603"/>
        <end position="718"/>
    </location>
</feature>
<protein>
    <recommendedName>
        <fullName evidence="1">Disease resistance protein At4g27190-like leucine-rich repeats domain-containing protein</fullName>
    </recommendedName>
</protein>
<dbReference type="PANTHER" id="PTHR33463">
    <property type="entry name" value="NB-ARC DOMAIN-CONTAINING PROTEIN-RELATED"/>
    <property type="match status" value="1"/>
</dbReference>
<comment type="caution">
    <text evidence="2">The sequence shown here is derived from an EMBL/GenBank/DDBJ whole genome shotgun (WGS) entry which is preliminary data.</text>
</comment>
<dbReference type="InterPro" id="IPR032675">
    <property type="entry name" value="LRR_dom_sf"/>
</dbReference>
<keyword evidence="3" id="KW-1185">Reference proteome</keyword>
<name>A0A5J9WUB5_9POAL</name>
<accession>A0A5J9WUB5</accession>